<dbReference type="AlphaFoldDB" id="A0A1S9P8C0"/>
<dbReference type="STRING" id="1792845.BC343_16890"/>
<sequence>MEKPNKIKTIRPETLEFISRYNELRGKAFTSNGELAQVLGFNNASSITEIIKRRQNIDPEKFRLFKERYGIVNTAPVNTESASVNYSAGIPMYNATPDTAVVGHMNFPGIEDCDFALPVWGDGMEPYLPNGCWVALKLMHDKKIVPGEVYYIEWGGHRMFRRLLMGDTVGEIIANSDNATAIPGGRLKYGSFSVKISEISKLALVKHIHRKV</sequence>
<evidence type="ECO:0000313" key="2">
    <source>
        <dbReference type="EMBL" id="OOQ57195.1"/>
    </source>
</evidence>
<name>A0A1S9P8C0_9SPHI</name>
<dbReference type="InterPro" id="IPR015927">
    <property type="entry name" value="Peptidase_S24_S26A/B/C"/>
</dbReference>
<comment type="caution">
    <text evidence="2">The sequence shown here is derived from an EMBL/GenBank/DDBJ whole genome shotgun (WGS) entry which is preliminary data.</text>
</comment>
<evidence type="ECO:0000313" key="3">
    <source>
        <dbReference type="Proteomes" id="UP000189739"/>
    </source>
</evidence>
<dbReference type="SUPFAM" id="SSF51306">
    <property type="entry name" value="LexA/Signal peptidase"/>
    <property type="match status" value="1"/>
</dbReference>
<dbReference type="Pfam" id="PF00717">
    <property type="entry name" value="Peptidase_S24"/>
    <property type="match status" value="1"/>
</dbReference>
<feature type="domain" description="Peptidase S24/S26A/S26B/S26C" evidence="1">
    <location>
        <begin position="87"/>
        <end position="178"/>
    </location>
</feature>
<organism evidence="2 3">
    <name type="scientific">Mucilaginibacter pedocola</name>
    <dbReference type="NCBI Taxonomy" id="1792845"/>
    <lineage>
        <taxon>Bacteria</taxon>
        <taxon>Pseudomonadati</taxon>
        <taxon>Bacteroidota</taxon>
        <taxon>Sphingobacteriia</taxon>
        <taxon>Sphingobacteriales</taxon>
        <taxon>Sphingobacteriaceae</taxon>
        <taxon>Mucilaginibacter</taxon>
    </lineage>
</organism>
<keyword evidence="3" id="KW-1185">Reference proteome</keyword>
<dbReference type="InterPro" id="IPR039418">
    <property type="entry name" value="LexA-like"/>
</dbReference>
<dbReference type="Proteomes" id="UP000189739">
    <property type="component" value="Unassembled WGS sequence"/>
</dbReference>
<evidence type="ECO:0000259" key="1">
    <source>
        <dbReference type="Pfam" id="PF00717"/>
    </source>
</evidence>
<proteinExistence type="predicted"/>
<dbReference type="EMBL" id="MBTF01000037">
    <property type="protein sequence ID" value="OOQ57195.1"/>
    <property type="molecule type" value="Genomic_DNA"/>
</dbReference>
<dbReference type="CDD" id="cd06529">
    <property type="entry name" value="S24_LexA-like"/>
    <property type="match status" value="1"/>
</dbReference>
<reference evidence="2 3" key="1">
    <citation type="submission" date="2016-07" db="EMBL/GenBank/DDBJ databases">
        <title>Genomic analysis of zinc-resistant bacterium Mucilaginibacter pedocola TBZ30.</title>
        <authorList>
            <person name="Huang J."/>
            <person name="Tang J."/>
        </authorList>
    </citation>
    <scope>NUCLEOTIDE SEQUENCE [LARGE SCALE GENOMIC DNA]</scope>
    <source>
        <strain evidence="2 3">TBZ30</strain>
    </source>
</reference>
<dbReference type="Gene3D" id="2.10.109.10">
    <property type="entry name" value="Umud Fragment, subunit A"/>
    <property type="match status" value="1"/>
</dbReference>
<dbReference type="InterPro" id="IPR036286">
    <property type="entry name" value="LexA/Signal_pep-like_sf"/>
</dbReference>
<accession>A0A1S9P8C0</accession>
<protein>
    <recommendedName>
        <fullName evidence="1">Peptidase S24/S26A/S26B/S26C domain-containing protein</fullName>
    </recommendedName>
</protein>
<gene>
    <name evidence="2" type="ORF">BC343_16890</name>
</gene>